<feature type="domain" description="HD/PDEase" evidence="1">
    <location>
        <begin position="49"/>
        <end position="188"/>
    </location>
</feature>
<dbReference type="InterPro" id="IPR006674">
    <property type="entry name" value="HD_domain"/>
</dbReference>
<evidence type="ECO:0000313" key="3">
    <source>
        <dbReference type="Proteomes" id="UP000245380"/>
    </source>
</evidence>
<organism evidence="2 3">
    <name type="scientific">Sulfoacidibacillus thermotolerans</name>
    <name type="common">Acidibacillus sulfuroxidans</name>
    <dbReference type="NCBI Taxonomy" id="1765684"/>
    <lineage>
        <taxon>Bacteria</taxon>
        <taxon>Bacillati</taxon>
        <taxon>Bacillota</taxon>
        <taxon>Bacilli</taxon>
        <taxon>Bacillales</taxon>
        <taxon>Alicyclobacillaceae</taxon>
        <taxon>Sulfoacidibacillus</taxon>
    </lineage>
</organism>
<accession>A0A2U3D9K0</accession>
<sequence>MKSFRDPVHNLIVFQNEDQIVVDLVNTREVQRLRRIRQLGLGNIAYPGAEHSRFVHSLGVAHLMRRFLDDLREGADEQTNRLQRDLQNYRVLALASALLHDIGHGPFSHALESVTKIRHERFTSAILRSHMTEVHQVLESFEEGLSARVASVIERTFEPSRALVKLLSSQLDLDRVDYLLRDALMTGAGYGTFDVEWLLHAMRIGEVDGEPEVGLDLKKGQSIAEDYIMCRYYMYLHVYFHRTTRAAEVMVEKLLQRAAEVRAFLPGFDGLNALLQGQIDPNDSTSLTLYLQLDDGVLWTAMHFWSRHEDVILRDFSQRLLHRKIFRGIEVESEEEAQNVRSKQCKQAIARGMDPEYYVIDDQAASHAYSDPYLAPPISEQVKEPAKVRSAEASESIYLFDEEGRPHELSEASFLVYAVRNRSVYARRVLFPEEWA</sequence>
<dbReference type="SMART" id="SM00471">
    <property type="entry name" value="HDc"/>
    <property type="match status" value="1"/>
</dbReference>
<dbReference type="PANTHER" id="PTHR11373:SF4">
    <property type="entry name" value="DEOXYNUCLEOSIDE TRIPHOSPHATE TRIPHOSPHOHYDROLASE SAMHD1"/>
    <property type="match status" value="1"/>
</dbReference>
<name>A0A2U3D9K0_SULT2</name>
<dbReference type="Proteomes" id="UP000245380">
    <property type="component" value="Unassembled WGS sequence"/>
</dbReference>
<dbReference type="AlphaFoldDB" id="A0A2U3D9K0"/>
<keyword evidence="3" id="KW-1185">Reference proteome</keyword>
<dbReference type="SUPFAM" id="SSF109604">
    <property type="entry name" value="HD-domain/PDEase-like"/>
    <property type="match status" value="1"/>
</dbReference>
<dbReference type="Pfam" id="PF01966">
    <property type="entry name" value="HD"/>
    <property type="match status" value="1"/>
</dbReference>
<evidence type="ECO:0000313" key="2">
    <source>
        <dbReference type="EMBL" id="PWI57942.1"/>
    </source>
</evidence>
<dbReference type="InterPro" id="IPR050135">
    <property type="entry name" value="dGTPase-like"/>
</dbReference>
<dbReference type="Gene3D" id="1.10.3210.10">
    <property type="entry name" value="Hypothetical protein af1432"/>
    <property type="match status" value="1"/>
</dbReference>
<dbReference type="EMBL" id="MPDK01000007">
    <property type="protein sequence ID" value="PWI57942.1"/>
    <property type="molecule type" value="Genomic_DNA"/>
</dbReference>
<dbReference type="CDD" id="cd00077">
    <property type="entry name" value="HDc"/>
    <property type="match status" value="1"/>
</dbReference>
<comment type="caution">
    <text evidence="2">The sequence shown here is derived from an EMBL/GenBank/DDBJ whole genome shotgun (WGS) entry which is preliminary data.</text>
</comment>
<reference evidence="2 3" key="1">
    <citation type="submission" date="2016-11" db="EMBL/GenBank/DDBJ databases">
        <title>Comparative genomics of Acidibacillus ferroxidans species.</title>
        <authorList>
            <person name="Oliveira G."/>
            <person name="Nunes G."/>
            <person name="Oliveira R."/>
            <person name="Araujo F."/>
            <person name="Salim A."/>
            <person name="Scholte L."/>
            <person name="Morais D."/>
            <person name="Nancucheo I."/>
            <person name="Johnson D.B."/>
            <person name="Grail B."/>
            <person name="Bittencourt J."/>
            <person name="Valadares R."/>
        </authorList>
    </citation>
    <scope>NUCLEOTIDE SEQUENCE [LARGE SCALE GENOMIC DNA]</scope>
    <source>
        <strain evidence="2 3">Y002</strain>
    </source>
</reference>
<evidence type="ECO:0000259" key="1">
    <source>
        <dbReference type="SMART" id="SM00471"/>
    </source>
</evidence>
<gene>
    <name evidence="2" type="ORF">BM613_05895</name>
</gene>
<dbReference type="GO" id="GO:0006203">
    <property type="term" value="P:dGTP catabolic process"/>
    <property type="evidence" value="ECO:0007669"/>
    <property type="project" value="TreeGrafter"/>
</dbReference>
<dbReference type="InterPro" id="IPR003607">
    <property type="entry name" value="HD/PDEase_dom"/>
</dbReference>
<proteinExistence type="predicted"/>
<dbReference type="RefSeq" id="WP_219930643.1">
    <property type="nucleotide sequence ID" value="NZ_MPDK01000007.1"/>
</dbReference>
<protein>
    <recommendedName>
        <fullName evidence="1">HD/PDEase domain-containing protein</fullName>
    </recommendedName>
</protein>
<dbReference type="GO" id="GO:0008832">
    <property type="term" value="F:dGTPase activity"/>
    <property type="evidence" value="ECO:0007669"/>
    <property type="project" value="TreeGrafter"/>
</dbReference>
<dbReference type="PANTHER" id="PTHR11373">
    <property type="entry name" value="DEOXYNUCLEOSIDE TRIPHOSPHATE TRIPHOSPHOHYDROLASE"/>
    <property type="match status" value="1"/>
</dbReference>